<name>A0A7J0G280_9ERIC</name>
<feature type="compositionally biased region" description="Polar residues" evidence="1">
    <location>
        <begin position="92"/>
        <end position="109"/>
    </location>
</feature>
<gene>
    <name evidence="2" type="ORF">Acr_17g0004760</name>
</gene>
<dbReference type="OrthoDB" id="783264at2759"/>
<evidence type="ECO:0000313" key="3">
    <source>
        <dbReference type="Proteomes" id="UP000585474"/>
    </source>
</evidence>
<dbReference type="PANTHER" id="PTHR35131:SF2">
    <property type="entry name" value="GAG-POL POLYPROTEIN"/>
    <property type="match status" value="1"/>
</dbReference>
<organism evidence="2 3">
    <name type="scientific">Actinidia rufa</name>
    <dbReference type="NCBI Taxonomy" id="165716"/>
    <lineage>
        <taxon>Eukaryota</taxon>
        <taxon>Viridiplantae</taxon>
        <taxon>Streptophyta</taxon>
        <taxon>Embryophyta</taxon>
        <taxon>Tracheophyta</taxon>
        <taxon>Spermatophyta</taxon>
        <taxon>Magnoliopsida</taxon>
        <taxon>eudicotyledons</taxon>
        <taxon>Gunneridae</taxon>
        <taxon>Pentapetalae</taxon>
        <taxon>asterids</taxon>
        <taxon>Ericales</taxon>
        <taxon>Actinidiaceae</taxon>
        <taxon>Actinidia</taxon>
    </lineage>
</organism>
<sequence length="164" mass="18028">MHVITTGARPNQNARGREQLPTKTEPKTTSLHPQKLMYKSSTIITMILAKIPVEIGTRGTIGFLISKEIKYLNHLELGSPCDSDNTEKPTEIASTSRYSKSKLGSSITTPVKKKKGASKFIPSMCSVVEVVEEGNIQPNLNSKVGYRNLKADQSSRKALRNRAS</sequence>
<evidence type="ECO:0000313" key="2">
    <source>
        <dbReference type="EMBL" id="GFZ04904.1"/>
    </source>
</evidence>
<feature type="region of interest" description="Disordered" evidence="1">
    <location>
        <begin position="1"/>
        <end position="31"/>
    </location>
</feature>
<dbReference type="PANTHER" id="PTHR35131">
    <property type="entry name" value="EXPRESSED PROTEIN"/>
    <property type="match status" value="1"/>
</dbReference>
<dbReference type="EMBL" id="BJWL01000017">
    <property type="protein sequence ID" value="GFZ04904.1"/>
    <property type="molecule type" value="Genomic_DNA"/>
</dbReference>
<proteinExistence type="predicted"/>
<evidence type="ECO:0000256" key="1">
    <source>
        <dbReference type="SAM" id="MobiDB-lite"/>
    </source>
</evidence>
<reference evidence="2 3" key="1">
    <citation type="submission" date="2019-07" db="EMBL/GenBank/DDBJ databases">
        <title>De Novo Assembly of kiwifruit Actinidia rufa.</title>
        <authorList>
            <person name="Sugita-Konishi S."/>
            <person name="Sato K."/>
            <person name="Mori E."/>
            <person name="Abe Y."/>
            <person name="Kisaki G."/>
            <person name="Hamano K."/>
            <person name="Suezawa K."/>
            <person name="Otani M."/>
            <person name="Fukuda T."/>
            <person name="Manabe T."/>
            <person name="Gomi K."/>
            <person name="Tabuchi M."/>
            <person name="Akimitsu K."/>
            <person name="Kataoka I."/>
        </authorList>
    </citation>
    <scope>NUCLEOTIDE SEQUENCE [LARGE SCALE GENOMIC DNA]</scope>
    <source>
        <strain evidence="3">cv. Fuchu</strain>
    </source>
</reference>
<feature type="compositionally biased region" description="Basic and acidic residues" evidence="1">
    <location>
        <begin position="15"/>
        <end position="26"/>
    </location>
</feature>
<keyword evidence="3" id="KW-1185">Reference proteome</keyword>
<comment type="caution">
    <text evidence="2">The sequence shown here is derived from an EMBL/GenBank/DDBJ whole genome shotgun (WGS) entry which is preliminary data.</text>
</comment>
<dbReference type="Proteomes" id="UP000585474">
    <property type="component" value="Unassembled WGS sequence"/>
</dbReference>
<feature type="region of interest" description="Disordered" evidence="1">
    <location>
        <begin position="78"/>
        <end position="118"/>
    </location>
</feature>
<protein>
    <submittedName>
        <fullName evidence="2">Uncharacterized protein</fullName>
    </submittedName>
</protein>
<dbReference type="AlphaFoldDB" id="A0A7J0G280"/>
<accession>A0A7J0G280</accession>